<dbReference type="EMBL" id="CP025791">
    <property type="protein sequence ID" value="AUP80942.1"/>
    <property type="molecule type" value="Genomic_DNA"/>
</dbReference>
<evidence type="ECO:0008006" key="4">
    <source>
        <dbReference type="Google" id="ProtNLM"/>
    </source>
</evidence>
<feature type="signal peptide" evidence="1">
    <location>
        <begin position="1"/>
        <end position="33"/>
    </location>
</feature>
<organism evidence="2 3">
    <name type="scientific">Flavivirga eckloniae</name>
    <dbReference type="NCBI Taxonomy" id="1803846"/>
    <lineage>
        <taxon>Bacteria</taxon>
        <taxon>Pseudomonadati</taxon>
        <taxon>Bacteroidota</taxon>
        <taxon>Flavobacteriia</taxon>
        <taxon>Flavobacteriales</taxon>
        <taxon>Flavobacteriaceae</taxon>
        <taxon>Flavivirga</taxon>
    </lineage>
</organism>
<reference evidence="2 3" key="1">
    <citation type="submission" date="2018-01" db="EMBL/GenBank/DDBJ databases">
        <title>Complete genome sequence of Flavivirga eckloniae ECD14 isolated from seaweed Ecklonia cava.</title>
        <authorList>
            <person name="Lee J.H."/>
            <person name="Baik K.S."/>
            <person name="Seong C.N."/>
        </authorList>
    </citation>
    <scope>NUCLEOTIDE SEQUENCE [LARGE SCALE GENOMIC DNA]</scope>
    <source>
        <strain evidence="2 3">ECD14</strain>
    </source>
</reference>
<name>A0A2K9PV46_9FLAO</name>
<keyword evidence="3" id="KW-1185">Reference proteome</keyword>
<dbReference type="OrthoDB" id="670730at2"/>
<protein>
    <recommendedName>
        <fullName evidence="4">DUF4625 domain-containing protein</fullName>
    </recommendedName>
</protein>
<evidence type="ECO:0000313" key="2">
    <source>
        <dbReference type="EMBL" id="AUP80942.1"/>
    </source>
</evidence>
<dbReference type="AlphaFoldDB" id="A0A2K9PV46"/>
<dbReference type="Pfam" id="PF15418">
    <property type="entry name" value="DUF4625"/>
    <property type="match status" value="1"/>
</dbReference>
<dbReference type="Gene3D" id="2.60.40.4140">
    <property type="match status" value="1"/>
</dbReference>
<dbReference type="Proteomes" id="UP000235826">
    <property type="component" value="Chromosome"/>
</dbReference>
<gene>
    <name evidence="2" type="ORF">C1H87_20400</name>
</gene>
<evidence type="ECO:0000256" key="1">
    <source>
        <dbReference type="SAM" id="SignalP"/>
    </source>
</evidence>
<dbReference type="InterPro" id="IPR027829">
    <property type="entry name" value="DUF4625"/>
</dbReference>
<dbReference type="KEGG" id="fek:C1H87_20400"/>
<accession>A0A2K9PV46</accession>
<keyword evidence="1" id="KW-0732">Signal</keyword>
<proteinExistence type="predicted"/>
<evidence type="ECO:0000313" key="3">
    <source>
        <dbReference type="Proteomes" id="UP000235826"/>
    </source>
</evidence>
<feature type="chain" id="PRO_5014940671" description="DUF4625 domain-containing protein" evidence="1">
    <location>
        <begin position="34"/>
        <end position="170"/>
    </location>
</feature>
<sequence length="170" mass="19239">MILSRPLNFKKMKLKTTYYLLLLVMLPTVSCSSGDSIDKDEQKPTITINYAEGFPQACAELTKGQTYIFRAKVADNKALASYSLDIHNNFDHHTHDDQGIDCNLESTKQAINPLIFMENFSIENNPTSYEIKITLAIPDDVDPGDYHCQYSVTDQTGWHSRTSVDIKIVE</sequence>